<feature type="signal peptide" evidence="1">
    <location>
        <begin position="1"/>
        <end position="30"/>
    </location>
</feature>
<evidence type="ECO:0000313" key="2">
    <source>
        <dbReference type="EMBL" id="MFC5750779.1"/>
    </source>
</evidence>
<sequence>MRNFKKGAALALASAAAIAGSIFTSSPAMAASSPIAACGGGSYHVIDKEYVGKAIIYLLYNGTTNCVVTWKNSPGTTTYVSAQIRKPGGSWKSDGGNYRTYAGPVKVNAAGQCIQWGGSYGSNPNEGWYSPWEHCG</sequence>
<protein>
    <submittedName>
        <fullName evidence="2">Spore-associated protein A</fullName>
    </submittedName>
</protein>
<accession>A0ABW1A9Y9</accession>
<feature type="chain" id="PRO_5045967694" evidence="1">
    <location>
        <begin position="31"/>
        <end position="136"/>
    </location>
</feature>
<dbReference type="Proteomes" id="UP001596074">
    <property type="component" value="Unassembled WGS sequence"/>
</dbReference>
<comment type="caution">
    <text evidence="2">The sequence shown here is derived from an EMBL/GenBank/DDBJ whole genome shotgun (WGS) entry which is preliminary data.</text>
</comment>
<evidence type="ECO:0000256" key="1">
    <source>
        <dbReference type="SAM" id="SignalP"/>
    </source>
</evidence>
<dbReference type="RefSeq" id="WP_378286541.1">
    <property type="nucleotide sequence ID" value="NZ_JBHSON010000058.1"/>
</dbReference>
<keyword evidence="1" id="KW-0732">Signal</keyword>
<name>A0ABW1A9Y9_9ACTN</name>
<proteinExistence type="predicted"/>
<dbReference type="EMBL" id="JBHSON010000058">
    <property type="protein sequence ID" value="MFC5750779.1"/>
    <property type="molecule type" value="Genomic_DNA"/>
</dbReference>
<reference evidence="3" key="1">
    <citation type="journal article" date="2019" name="Int. J. Syst. Evol. Microbiol.">
        <title>The Global Catalogue of Microorganisms (GCM) 10K type strain sequencing project: providing services to taxonomists for standard genome sequencing and annotation.</title>
        <authorList>
            <consortium name="The Broad Institute Genomics Platform"/>
            <consortium name="The Broad Institute Genome Sequencing Center for Infectious Disease"/>
            <person name="Wu L."/>
            <person name="Ma J."/>
        </authorList>
    </citation>
    <scope>NUCLEOTIDE SEQUENCE [LARGE SCALE GENOMIC DNA]</scope>
    <source>
        <strain evidence="3">KCTC 42087</strain>
    </source>
</reference>
<organism evidence="2 3">
    <name type="scientific">Actinomadura rugatobispora</name>
    <dbReference type="NCBI Taxonomy" id="1994"/>
    <lineage>
        <taxon>Bacteria</taxon>
        <taxon>Bacillati</taxon>
        <taxon>Actinomycetota</taxon>
        <taxon>Actinomycetes</taxon>
        <taxon>Streptosporangiales</taxon>
        <taxon>Thermomonosporaceae</taxon>
        <taxon>Actinomadura</taxon>
    </lineage>
</organism>
<gene>
    <name evidence="2" type="ORF">ACFPZN_34620</name>
</gene>
<keyword evidence="3" id="KW-1185">Reference proteome</keyword>
<evidence type="ECO:0000313" key="3">
    <source>
        <dbReference type="Proteomes" id="UP001596074"/>
    </source>
</evidence>